<gene>
    <name evidence="5" type="ORF">A8O14_08690</name>
</gene>
<evidence type="ECO:0000256" key="1">
    <source>
        <dbReference type="ARBA" id="ARBA00023015"/>
    </source>
</evidence>
<keyword evidence="3" id="KW-0804">Transcription</keyword>
<dbReference type="InterPro" id="IPR036388">
    <property type="entry name" value="WH-like_DNA-bd_sf"/>
</dbReference>
<dbReference type="Gene3D" id="1.10.10.10">
    <property type="entry name" value="Winged helix-like DNA-binding domain superfamily/Winged helix DNA-binding domain"/>
    <property type="match status" value="1"/>
</dbReference>
<dbReference type="SUPFAM" id="SSF48008">
    <property type="entry name" value="GntR ligand-binding domain-like"/>
    <property type="match status" value="1"/>
</dbReference>
<protein>
    <submittedName>
        <fullName evidence="5">GntR family transcriptional regulator</fullName>
    </submittedName>
</protein>
<dbReference type="STRING" id="1743168.A8O14_08690"/>
<dbReference type="InterPro" id="IPR008920">
    <property type="entry name" value="TF_FadR/GntR_C"/>
</dbReference>
<evidence type="ECO:0000256" key="3">
    <source>
        <dbReference type="ARBA" id="ARBA00023163"/>
    </source>
</evidence>
<organism evidence="5 6">
    <name type="scientific">Polynucleobacter wuianus</name>
    <dbReference type="NCBI Taxonomy" id="1743168"/>
    <lineage>
        <taxon>Bacteria</taxon>
        <taxon>Pseudomonadati</taxon>
        <taxon>Pseudomonadota</taxon>
        <taxon>Betaproteobacteria</taxon>
        <taxon>Burkholderiales</taxon>
        <taxon>Burkholderiaceae</taxon>
        <taxon>Polynucleobacter</taxon>
    </lineage>
</organism>
<dbReference type="InterPro" id="IPR000524">
    <property type="entry name" value="Tscrpt_reg_HTH_GntR"/>
</dbReference>
<dbReference type="SUPFAM" id="SSF46785">
    <property type="entry name" value="Winged helix' DNA-binding domain"/>
    <property type="match status" value="1"/>
</dbReference>
<dbReference type="PROSITE" id="PS50949">
    <property type="entry name" value="HTH_GNTR"/>
    <property type="match status" value="1"/>
</dbReference>
<dbReference type="Gene3D" id="1.20.120.530">
    <property type="entry name" value="GntR ligand-binding domain-like"/>
    <property type="match status" value="1"/>
</dbReference>
<evidence type="ECO:0000313" key="5">
    <source>
        <dbReference type="EMBL" id="ANJ00797.1"/>
    </source>
</evidence>
<dbReference type="PRINTS" id="PR00035">
    <property type="entry name" value="HTHGNTR"/>
</dbReference>
<sequence length="226" mass="25851">MNSEFSSLAEHAYAQIKQKIFNFEMMPGDLISEGNLAKLVSVSRTPLRQALQQLQHGGFIKSIPKIGWQVAPLDFDKLDELYDFRILIELNAVNALCNSNRDNQIFKDLQKIWLAPKSKRNFNTLEVGILDEQFHTLLVKASGNEEMLKTHSEITERIKIVRRLDFTKNDRINNTYDEHGQIIKAILAGRAAEAQRLLKAHIEQSKIEVRKITLGMLQDVRKQAVG</sequence>
<dbReference type="InterPro" id="IPR036390">
    <property type="entry name" value="WH_DNA-bd_sf"/>
</dbReference>
<dbReference type="Proteomes" id="UP000078463">
    <property type="component" value="Chromosome"/>
</dbReference>
<reference evidence="6" key="1">
    <citation type="submission" date="2016-05" db="EMBL/GenBank/DDBJ databases">
        <title>Polynucleobacter sp. QLW-P1FAT50C-4 genome.</title>
        <authorList>
            <person name="Hahn M.W."/>
        </authorList>
    </citation>
    <scope>NUCLEOTIDE SEQUENCE [LARGE SCALE GENOMIC DNA]</scope>
    <source>
        <strain evidence="6">QLW-P1FAT50C-4</strain>
    </source>
</reference>
<dbReference type="GO" id="GO:0003700">
    <property type="term" value="F:DNA-binding transcription factor activity"/>
    <property type="evidence" value="ECO:0007669"/>
    <property type="project" value="InterPro"/>
</dbReference>
<keyword evidence="6" id="KW-1185">Reference proteome</keyword>
<keyword evidence="1" id="KW-0805">Transcription regulation</keyword>
<accession>A0A191UIP6</accession>
<dbReference type="Pfam" id="PF00392">
    <property type="entry name" value="GntR"/>
    <property type="match status" value="1"/>
</dbReference>
<feature type="domain" description="HTH gntR-type" evidence="4">
    <location>
        <begin position="6"/>
        <end position="73"/>
    </location>
</feature>
<evidence type="ECO:0000256" key="2">
    <source>
        <dbReference type="ARBA" id="ARBA00023125"/>
    </source>
</evidence>
<dbReference type="InterPro" id="IPR011711">
    <property type="entry name" value="GntR_C"/>
</dbReference>
<dbReference type="SMART" id="SM00345">
    <property type="entry name" value="HTH_GNTR"/>
    <property type="match status" value="1"/>
</dbReference>
<dbReference type="Pfam" id="PF07729">
    <property type="entry name" value="FCD"/>
    <property type="match status" value="1"/>
</dbReference>
<dbReference type="CDD" id="cd07377">
    <property type="entry name" value="WHTH_GntR"/>
    <property type="match status" value="1"/>
</dbReference>
<keyword evidence="2" id="KW-0238">DNA-binding</keyword>
<evidence type="ECO:0000313" key="6">
    <source>
        <dbReference type="Proteomes" id="UP000078463"/>
    </source>
</evidence>
<proteinExistence type="predicted"/>
<name>A0A191UIP6_9BURK</name>
<evidence type="ECO:0000259" key="4">
    <source>
        <dbReference type="PROSITE" id="PS50949"/>
    </source>
</evidence>
<dbReference type="AlphaFoldDB" id="A0A191UIP6"/>
<dbReference type="GO" id="GO:0003677">
    <property type="term" value="F:DNA binding"/>
    <property type="evidence" value="ECO:0007669"/>
    <property type="project" value="UniProtKB-KW"/>
</dbReference>
<dbReference type="EMBL" id="CP015922">
    <property type="protein sequence ID" value="ANJ00797.1"/>
    <property type="molecule type" value="Genomic_DNA"/>
</dbReference>
<dbReference type="SMART" id="SM00895">
    <property type="entry name" value="FCD"/>
    <property type="match status" value="1"/>
</dbReference>
<dbReference type="PANTHER" id="PTHR43537">
    <property type="entry name" value="TRANSCRIPTIONAL REGULATOR, GNTR FAMILY"/>
    <property type="match status" value="1"/>
</dbReference>
<dbReference type="KEGG" id="pwu:A8O14_08690"/>
<dbReference type="PANTHER" id="PTHR43537:SF5">
    <property type="entry name" value="UXU OPERON TRANSCRIPTIONAL REGULATOR"/>
    <property type="match status" value="1"/>
</dbReference>